<protein>
    <submittedName>
        <fullName evidence="2">Uncharacterized protein</fullName>
    </submittedName>
</protein>
<reference evidence="2" key="1">
    <citation type="submission" date="2022-08" db="EMBL/GenBank/DDBJ databases">
        <authorList>
            <consortium name="DOE Joint Genome Institute"/>
            <person name="Min B."/>
            <person name="Riley R."/>
            <person name="Sierra-Patev S."/>
            <person name="Naranjo-Ortiz M."/>
            <person name="Looney B."/>
            <person name="Konkel Z."/>
            <person name="Slot J.C."/>
            <person name="Sakamoto Y."/>
            <person name="Steenwyk J.L."/>
            <person name="Rokas A."/>
            <person name="Carro J."/>
            <person name="Camarero S."/>
            <person name="Ferreira P."/>
            <person name="Molpeceres G."/>
            <person name="Ruiz-Duenas F.J."/>
            <person name="Serrano A."/>
            <person name="Henrissat B."/>
            <person name="Drula E."/>
            <person name="Hughes K.W."/>
            <person name="Mata J.L."/>
            <person name="Ishikawa N.K."/>
            <person name="Vargas-Isla R."/>
            <person name="Ushijima S."/>
            <person name="Smith C.A."/>
            <person name="Ahrendt S."/>
            <person name="Andreopoulos W."/>
            <person name="He G."/>
            <person name="Labutti K."/>
            <person name="Lipzen A."/>
            <person name="Ng V."/>
            <person name="Sandor L."/>
            <person name="Barry K."/>
            <person name="Martinez A.T."/>
            <person name="Xiao Y."/>
            <person name="Gibbons J.G."/>
            <person name="Terashima K."/>
            <person name="Hibbett D.S."/>
            <person name="Grigoriev I.V."/>
        </authorList>
    </citation>
    <scope>NUCLEOTIDE SEQUENCE</scope>
    <source>
        <strain evidence="2">Sp2 HRB7682 ss15</strain>
    </source>
</reference>
<feature type="compositionally biased region" description="Polar residues" evidence="1">
    <location>
        <begin position="13"/>
        <end position="41"/>
    </location>
</feature>
<sequence length="349" mass="39537">MPRTLPSAVDDPTSVSSSGRPPSTQHYPQSPPYSHSLQSAVLQEEYSPPHSHSLQSAGTNLRRAPPSSRDPQSPPHSHSLQSAGTDLRRAPPSSRDRHLRFRHRYQNAGASIPGYYSNSEATEKSVDAALGTLMQHAHDGDERLLTLVQLLCSEAHGTPARRRTYGQRYVLSRWRNPLRACSNLHPLLTNPKFDDPPTVWQEYYTQYIHALPKGVRINTETGVPVYGDVVASRLLARLRPSNSHYRAEFNIAVINLFIYRGQFRQLVQDGQVWIPHIADVYHTFQPEGRADWCTISVLDVARHFAKCGVSIEEIENFVEPWIEEFAKSSVLPYEFSLFTRSVTVYFLRI</sequence>
<feature type="region of interest" description="Disordered" evidence="1">
    <location>
        <begin position="1"/>
        <end position="97"/>
    </location>
</feature>
<dbReference type="Proteomes" id="UP001150238">
    <property type="component" value="Unassembled WGS sequence"/>
</dbReference>
<feature type="compositionally biased region" description="Polar residues" evidence="1">
    <location>
        <begin position="50"/>
        <end position="59"/>
    </location>
</feature>
<evidence type="ECO:0000313" key="3">
    <source>
        <dbReference type="Proteomes" id="UP001150238"/>
    </source>
</evidence>
<proteinExistence type="predicted"/>
<dbReference type="AlphaFoldDB" id="A0A9W9DE87"/>
<name>A0A9W9DE87_9AGAR</name>
<reference evidence="2" key="2">
    <citation type="journal article" date="2023" name="Proc. Natl. Acad. Sci. U.S.A.">
        <title>A global phylogenomic analysis of the shiitake genus Lentinula.</title>
        <authorList>
            <person name="Sierra-Patev S."/>
            <person name="Min B."/>
            <person name="Naranjo-Ortiz M."/>
            <person name="Looney B."/>
            <person name="Konkel Z."/>
            <person name="Slot J.C."/>
            <person name="Sakamoto Y."/>
            <person name="Steenwyk J.L."/>
            <person name="Rokas A."/>
            <person name="Carro J."/>
            <person name="Camarero S."/>
            <person name="Ferreira P."/>
            <person name="Molpeceres G."/>
            <person name="Ruiz-Duenas F.J."/>
            <person name="Serrano A."/>
            <person name="Henrissat B."/>
            <person name="Drula E."/>
            <person name="Hughes K.W."/>
            <person name="Mata J.L."/>
            <person name="Ishikawa N.K."/>
            <person name="Vargas-Isla R."/>
            <person name="Ushijima S."/>
            <person name="Smith C.A."/>
            <person name="Donoghue J."/>
            <person name="Ahrendt S."/>
            <person name="Andreopoulos W."/>
            <person name="He G."/>
            <person name="LaButti K."/>
            <person name="Lipzen A."/>
            <person name="Ng V."/>
            <person name="Riley R."/>
            <person name="Sandor L."/>
            <person name="Barry K."/>
            <person name="Martinez A.T."/>
            <person name="Xiao Y."/>
            <person name="Gibbons J.G."/>
            <person name="Terashima K."/>
            <person name="Grigoriev I.V."/>
            <person name="Hibbett D."/>
        </authorList>
    </citation>
    <scope>NUCLEOTIDE SEQUENCE</scope>
    <source>
        <strain evidence="2">Sp2 HRB7682 ss15</strain>
    </source>
</reference>
<comment type="caution">
    <text evidence="2">The sequence shown here is derived from an EMBL/GenBank/DDBJ whole genome shotgun (WGS) entry which is preliminary data.</text>
</comment>
<gene>
    <name evidence="2" type="ORF">C8J55DRAFT_493285</name>
</gene>
<evidence type="ECO:0000256" key="1">
    <source>
        <dbReference type="SAM" id="MobiDB-lite"/>
    </source>
</evidence>
<organism evidence="2 3">
    <name type="scientific">Lentinula lateritia</name>
    <dbReference type="NCBI Taxonomy" id="40482"/>
    <lineage>
        <taxon>Eukaryota</taxon>
        <taxon>Fungi</taxon>
        <taxon>Dikarya</taxon>
        <taxon>Basidiomycota</taxon>
        <taxon>Agaricomycotina</taxon>
        <taxon>Agaricomycetes</taxon>
        <taxon>Agaricomycetidae</taxon>
        <taxon>Agaricales</taxon>
        <taxon>Marasmiineae</taxon>
        <taxon>Omphalotaceae</taxon>
        <taxon>Lentinula</taxon>
    </lineage>
</organism>
<dbReference type="EMBL" id="JANVFS010000048">
    <property type="protein sequence ID" value="KAJ4465794.1"/>
    <property type="molecule type" value="Genomic_DNA"/>
</dbReference>
<evidence type="ECO:0000313" key="2">
    <source>
        <dbReference type="EMBL" id="KAJ4465794.1"/>
    </source>
</evidence>
<accession>A0A9W9DE87</accession>